<name>A0A1Y0IT49_9BACL</name>
<evidence type="ECO:0000313" key="2">
    <source>
        <dbReference type="EMBL" id="ARU63701.1"/>
    </source>
</evidence>
<evidence type="ECO:0000256" key="1">
    <source>
        <dbReference type="SAM" id="Coils"/>
    </source>
</evidence>
<reference evidence="3" key="1">
    <citation type="submission" date="2017-05" db="EMBL/GenBank/DDBJ databases">
        <authorList>
            <person name="Sung H."/>
        </authorList>
    </citation>
    <scope>NUCLEOTIDE SEQUENCE [LARGE SCALE GENOMIC DNA]</scope>
    <source>
        <strain evidence="3">AR23208</strain>
    </source>
</reference>
<protein>
    <recommendedName>
        <fullName evidence="4">DUF2203 family protein</fullName>
    </recommendedName>
</protein>
<evidence type="ECO:0008006" key="4">
    <source>
        <dbReference type="Google" id="ProtNLM"/>
    </source>
</evidence>
<dbReference type="Proteomes" id="UP000195437">
    <property type="component" value="Chromosome"/>
</dbReference>
<organism evidence="2 3">
    <name type="scientific">Tumebacillus avium</name>
    <dbReference type="NCBI Taxonomy" id="1903704"/>
    <lineage>
        <taxon>Bacteria</taxon>
        <taxon>Bacillati</taxon>
        <taxon>Bacillota</taxon>
        <taxon>Bacilli</taxon>
        <taxon>Bacillales</taxon>
        <taxon>Alicyclobacillaceae</taxon>
        <taxon>Tumebacillus</taxon>
    </lineage>
</organism>
<dbReference type="AlphaFoldDB" id="A0A1Y0IT49"/>
<keyword evidence="1" id="KW-0175">Coiled coil</keyword>
<dbReference type="PIRSF" id="PIRSF016498">
    <property type="entry name" value="UCP016498"/>
    <property type="match status" value="1"/>
</dbReference>
<feature type="coiled-coil region" evidence="1">
    <location>
        <begin position="32"/>
        <end position="69"/>
    </location>
</feature>
<sequence length="157" mass="17990">MQLAALSANECCKFRVGERSRPSMTAKRYFTVQEANALVPELESLLRELQGMKREIQRRHQQLQEAKLQFAGTVSVSSDAFFAEEAELEFLIFSANSLLGQIHGTGVEIKDIDTGLCDFYALREGVEVLLCWRMGEPEIRYWHGLYDGFMGRRMIDF</sequence>
<keyword evidence="3" id="KW-1185">Reference proteome</keyword>
<evidence type="ECO:0000313" key="3">
    <source>
        <dbReference type="Proteomes" id="UP000195437"/>
    </source>
</evidence>
<dbReference type="Pfam" id="PF09969">
    <property type="entry name" value="DUF2203"/>
    <property type="match status" value="1"/>
</dbReference>
<dbReference type="KEGG" id="tum:CBW65_23765"/>
<gene>
    <name evidence="2" type="ORF">CBW65_23765</name>
</gene>
<dbReference type="InterPro" id="IPR018699">
    <property type="entry name" value="DUF2203"/>
</dbReference>
<dbReference type="EMBL" id="CP021434">
    <property type="protein sequence ID" value="ARU63701.1"/>
    <property type="molecule type" value="Genomic_DNA"/>
</dbReference>
<proteinExistence type="predicted"/>
<accession>A0A1Y0IT49</accession>